<name>M3IL40_LEPIT</name>
<gene>
    <name evidence="1" type="ORF">LEP1GSC150_4041</name>
</gene>
<protein>
    <submittedName>
        <fullName evidence="1">Uncharacterized protein</fullName>
    </submittedName>
</protein>
<dbReference type="EMBL" id="AFMD02000261">
    <property type="protein sequence ID" value="EMG21948.1"/>
    <property type="molecule type" value="Genomic_DNA"/>
</dbReference>
<evidence type="ECO:0000313" key="1">
    <source>
        <dbReference type="EMBL" id="EMG21948.1"/>
    </source>
</evidence>
<dbReference type="AlphaFoldDB" id="M3IL40"/>
<organism evidence="1 2">
    <name type="scientific">Leptospira interrogans serovar Copenhageni str. LT2050</name>
    <dbReference type="NCBI Taxonomy" id="1001598"/>
    <lineage>
        <taxon>Bacteria</taxon>
        <taxon>Pseudomonadati</taxon>
        <taxon>Spirochaetota</taxon>
        <taxon>Spirochaetia</taxon>
        <taxon>Leptospirales</taxon>
        <taxon>Leptospiraceae</taxon>
        <taxon>Leptospira</taxon>
    </lineage>
</organism>
<sequence>MFLFREDYTDATNCTFIYRNIQQDLYANVIREGLKPISKEEVSEAP</sequence>
<accession>M3IL40</accession>
<proteinExistence type="predicted"/>
<reference evidence="1 2" key="1">
    <citation type="submission" date="2013-02" db="EMBL/GenBank/DDBJ databases">
        <authorList>
            <person name="Harkins D.M."/>
            <person name="Durkin A.S."/>
            <person name="Brinkac L.M."/>
            <person name="Haft D.H."/>
            <person name="Selengut J.D."/>
            <person name="Sanka R."/>
            <person name="DePew J."/>
            <person name="Purushe J."/>
            <person name="Tulsiani S.M."/>
            <person name="Graham G.C."/>
            <person name="Burns M.-A."/>
            <person name="Dohnt M.F."/>
            <person name="Smythe L.D."/>
            <person name="McKay D.B."/>
            <person name="Craig S.B."/>
            <person name="Vinetz J.M."/>
            <person name="Sutton G.G."/>
            <person name="Nierman W.C."/>
            <person name="Fouts D.E."/>
        </authorList>
    </citation>
    <scope>NUCLEOTIDE SEQUENCE [LARGE SCALE GENOMIC DNA]</scope>
    <source>
        <strain evidence="1 2">LT2050</strain>
    </source>
</reference>
<comment type="caution">
    <text evidence="1">The sequence shown here is derived from an EMBL/GenBank/DDBJ whole genome shotgun (WGS) entry which is preliminary data.</text>
</comment>
<evidence type="ECO:0000313" key="2">
    <source>
        <dbReference type="Proteomes" id="UP000011778"/>
    </source>
</evidence>
<dbReference type="Proteomes" id="UP000011778">
    <property type="component" value="Unassembled WGS sequence"/>
</dbReference>